<dbReference type="PATRIC" id="fig|1240678.4.peg.6898"/>
<comment type="caution">
    <text evidence="2">The sequence shown here is derived from an EMBL/GenBank/DDBJ whole genome shotgun (WGS) entry which is preliminary data.</text>
</comment>
<comment type="similarity">
    <text evidence="1">Belongs to the WXG100 family.</text>
</comment>
<protein>
    <recommendedName>
        <fullName evidence="1">ESAT-6-like protein</fullName>
    </recommendedName>
</protein>
<evidence type="ECO:0000313" key="2">
    <source>
        <dbReference type="EMBL" id="KIZ13819.1"/>
    </source>
</evidence>
<dbReference type="SUPFAM" id="SSF140453">
    <property type="entry name" value="EsxAB dimer-like"/>
    <property type="match status" value="1"/>
</dbReference>
<organism evidence="2 3">
    <name type="scientific">Streptomyces natalensis ATCC 27448</name>
    <dbReference type="NCBI Taxonomy" id="1240678"/>
    <lineage>
        <taxon>Bacteria</taxon>
        <taxon>Bacillati</taxon>
        <taxon>Actinomycetota</taxon>
        <taxon>Actinomycetes</taxon>
        <taxon>Kitasatosporales</taxon>
        <taxon>Streptomycetaceae</taxon>
        <taxon>Streptomyces</taxon>
    </lineage>
</organism>
<evidence type="ECO:0000256" key="1">
    <source>
        <dbReference type="RuleBase" id="RU362001"/>
    </source>
</evidence>
<dbReference type="AlphaFoldDB" id="A0A0D7CC45"/>
<dbReference type="EMBL" id="JRKI01000061">
    <property type="protein sequence ID" value="KIZ13819.1"/>
    <property type="molecule type" value="Genomic_DNA"/>
</dbReference>
<dbReference type="InterPro" id="IPR036689">
    <property type="entry name" value="ESAT-6-like_sf"/>
</dbReference>
<proteinExistence type="inferred from homology"/>
<dbReference type="InterPro" id="IPR010310">
    <property type="entry name" value="T7SS_ESAT-6-like"/>
</dbReference>
<reference evidence="2 3" key="1">
    <citation type="submission" date="2014-09" db="EMBL/GenBank/DDBJ databases">
        <title>Draft genome sequence of Streptomyces natalensis ATCC 27448, producer of the antifungal pimaricin.</title>
        <authorList>
            <person name="Mendes M.V."/>
            <person name="Beites T."/>
            <person name="Pires S."/>
            <person name="Santos C.L."/>
            <person name="Moradas-Ferreira P."/>
        </authorList>
    </citation>
    <scope>NUCLEOTIDE SEQUENCE [LARGE SCALE GENOMIC DNA]</scope>
    <source>
        <strain evidence="2 3">ATCC 27448</strain>
    </source>
</reference>
<dbReference type="NCBIfam" id="TIGR03930">
    <property type="entry name" value="WXG100_ESAT6"/>
    <property type="match status" value="1"/>
</dbReference>
<gene>
    <name evidence="2" type="ORF">SNA_32270</name>
</gene>
<evidence type="ECO:0000313" key="3">
    <source>
        <dbReference type="Proteomes" id="UP000032458"/>
    </source>
</evidence>
<dbReference type="Proteomes" id="UP000032458">
    <property type="component" value="Unassembled WGS sequence"/>
</dbReference>
<dbReference type="Gene3D" id="1.10.287.1060">
    <property type="entry name" value="ESAT-6-like"/>
    <property type="match status" value="1"/>
</dbReference>
<keyword evidence="3" id="KW-1185">Reference proteome</keyword>
<dbReference type="RefSeq" id="WP_044367841.1">
    <property type="nucleotide sequence ID" value="NZ_JRKI01000061.1"/>
</dbReference>
<accession>A0A0D7CC45</accession>
<name>A0A0D7CC45_9ACTN</name>
<sequence>MSGQILVNFATIQQASSDVRQTANNIRQQLDDLESGVKKIAASWEGSAQEGYQARQREWDQRAASLHSTLEAIAKALDTAAQNYQSAEHKNAGIWAS</sequence>
<dbReference type="Pfam" id="PF06013">
    <property type="entry name" value="WXG100"/>
    <property type="match status" value="1"/>
</dbReference>